<accession>A0A6M3JQ61</accession>
<dbReference type="EMBL" id="MT141922">
    <property type="protein sequence ID" value="QJA72076.1"/>
    <property type="molecule type" value="Genomic_DNA"/>
</dbReference>
<reference evidence="1" key="1">
    <citation type="submission" date="2020-03" db="EMBL/GenBank/DDBJ databases">
        <title>The deep terrestrial virosphere.</title>
        <authorList>
            <person name="Holmfeldt K."/>
            <person name="Nilsson E."/>
            <person name="Simone D."/>
            <person name="Lopez-Fernandez M."/>
            <person name="Wu X."/>
            <person name="de Brujin I."/>
            <person name="Lundin D."/>
            <person name="Andersson A."/>
            <person name="Bertilsson S."/>
            <person name="Dopson M."/>
        </authorList>
    </citation>
    <scope>NUCLEOTIDE SEQUENCE</scope>
    <source>
        <strain evidence="1">MM415A02935</strain>
    </source>
</reference>
<dbReference type="AlphaFoldDB" id="A0A6M3JQ61"/>
<protein>
    <submittedName>
        <fullName evidence="1">Uncharacterized protein</fullName>
    </submittedName>
</protein>
<proteinExistence type="predicted"/>
<gene>
    <name evidence="1" type="ORF">MM415A02935_0010</name>
</gene>
<organism evidence="1">
    <name type="scientific">viral metagenome</name>
    <dbReference type="NCBI Taxonomy" id="1070528"/>
    <lineage>
        <taxon>unclassified sequences</taxon>
        <taxon>metagenomes</taxon>
        <taxon>organismal metagenomes</taxon>
    </lineage>
</organism>
<sequence>MPYISLKRDHFVIVPLKTANRWCALPYNNHPKGCPNPRCKFATSKKYLANEFFDFNTPMFIVWSSFNLERHALQMKKKHPNWTNRQCRNLLYWQKTVDNNVFKIIRKVIEEHKLKGYRMVGEGFGINVYATCRNAGLKLEHIRNPIRIVRKLSLLMKPKSNKVVKYYTKHLGG</sequence>
<evidence type="ECO:0000313" key="1">
    <source>
        <dbReference type="EMBL" id="QJA72076.1"/>
    </source>
</evidence>
<name>A0A6M3JQ61_9ZZZZ</name>